<dbReference type="Gene3D" id="3.30.70.640">
    <property type="entry name" value="Molybdopterin cofactor biosynthesis C (MoaC) domain"/>
    <property type="match status" value="1"/>
</dbReference>
<dbReference type="Pfam" id="PF01967">
    <property type="entry name" value="MoaC"/>
    <property type="match status" value="1"/>
</dbReference>
<dbReference type="GO" id="GO:0006777">
    <property type="term" value="P:Mo-molybdopterin cofactor biosynthetic process"/>
    <property type="evidence" value="ECO:0007669"/>
    <property type="project" value="UniProtKB-KW"/>
</dbReference>
<reference evidence="4 5" key="1">
    <citation type="submission" date="2014-03" db="EMBL/GenBank/DDBJ databases">
        <title>Draft genome of the hookworm Oesophagostomum dentatum.</title>
        <authorList>
            <person name="Mitreva M."/>
        </authorList>
    </citation>
    <scope>NUCLEOTIDE SEQUENCE [LARGE SCALE GENOMIC DNA]</scope>
    <source>
        <strain evidence="4 5">OD-Hann</strain>
    </source>
</reference>
<proteinExistence type="predicted"/>
<comment type="pathway">
    <text evidence="1">Cofactor biosynthesis; molybdopterin biosynthesis.</text>
</comment>
<feature type="non-terminal residue" evidence="4">
    <location>
        <position position="1"/>
    </location>
</feature>
<dbReference type="EMBL" id="KN613410">
    <property type="protein sequence ID" value="KHJ74761.1"/>
    <property type="molecule type" value="Genomic_DNA"/>
</dbReference>
<dbReference type="InterPro" id="IPR050105">
    <property type="entry name" value="MoCo_biosynth_MoaA/MoaC"/>
</dbReference>
<feature type="domain" description="Molybdopterin cofactor biosynthesis C (MoaC)" evidence="3">
    <location>
        <begin position="3"/>
        <end position="87"/>
    </location>
</feature>
<accession>A0A0B1RSY6</accession>
<organism evidence="4 5">
    <name type="scientific">Oesophagostomum dentatum</name>
    <name type="common">Nodular worm</name>
    <dbReference type="NCBI Taxonomy" id="61180"/>
    <lineage>
        <taxon>Eukaryota</taxon>
        <taxon>Metazoa</taxon>
        <taxon>Ecdysozoa</taxon>
        <taxon>Nematoda</taxon>
        <taxon>Chromadorea</taxon>
        <taxon>Rhabditida</taxon>
        <taxon>Rhabditina</taxon>
        <taxon>Rhabditomorpha</taxon>
        <taxon>Strongyloidea</taxon>
        <taxon>Strongylidae</taxon>
        <taxon>Oesophagostomum</taxon>
    </lineage>
</organism>
<dbReference type="SUPFAM" id="SSF55040">
    <property type="entry name" value="Molybdenum cofactor biosynthesis protein C, MoaC"/>
    <property type="match status" value="1"/>
</dbReference>
<evidence type="ECO:0000313" key="5">
    <source>
        <dbReference type="Proteomes" id="UP000053660"/>
    </source>
</evidence>
<dbReference type="PANTHER" id="PTHR22960">
    <property type="entry name" value="MOLYBDOPTERIN COFACTOR SYNTHESIS PROTEIN A"/>
    <property type="match status" value="1"/>
</dbReference>
<evidence type="ECO:0000313" key="4">
    <source>
        <dbReference type="EMBL" id="KHJ74761.1"/>
    </source>
</evidence>
<keyword evidence="2" id="KW-0501">Molybdenum cofactor biosynthesis</keyword>
<evidence type="ECO:0000256" key="2">
    <source>
        <dbReference type="ARBA" id="ARBA00023150"/>
    </source>
</evidence>
<evidence type="ECO:0000256" key="1">
    <source>
        <dbReference type="ARBA" id="ARBA00005046"/>
    </source>
</evidence>
<dbReference type="UniPathway" id="UPA00344"/>
<dbReference type="InterPro" id="IPR002820">
    <property type="entry name" value="Mopterin_CF_biosynth-C_dom"/>
</dbReference>
<gene>
    <name evidence="4" type="ORF">OESDEN_25623</name>
</gene>
<name>A0A0B1RSY6_OESDE</name>
<dbReference type="InterPro" id="IPR036522">
    <property type="entry name" value="MoaC_sf"/>
</dbReference>
<dbReference type="Proteomes" id="UP000053660">
    <property type="component" value="Unassembled WGS sequence"/>
</dbReference>
<evidence type="ECO:0000259" key="3">
    <source>
        <dbReference type="Pfam" id="PF01967"/>
    </source>
</evidence>
<dbReference type="OrthoDB" id="429626at2759"/>
<keyword evidence="5" id="KW-1185">Reference proteome</keyword>
<sequence length="94" mass="10195">LRQKLFTKSKNNLTKKGDVLNVARVASVMGAKLTANIIPLCHNIPITYVNTDFRLDEEQCVLLIRTTARTTANTGVEMEALTACSVGFASNLGV</sequence>
<protein>
    <submittedName>
        <fullName evidence="4">MoaC family protein</fullName>
    </submittedName>
</protein>
<dbReference type="AlphaFoldDB" id="A0A0B1RSY6"/>